<accession>A0ABU7SQW2</accession>
<comment type="subunit">
    <text evidence="7">Monomer. Binds directly to the core enzyme of the DNA-dependent RNA polymerase and to nascent RNA.</text>
</comment>
<dbReference type="InterPro" id="IPR015946">
    <property type="entry name" value="KH_dom-like_a/b"/>
</dbReference>
<dbReference type="PANTHER" id="PTHR22648:SF0">
    <property type="entry name" value="TRANSCRIPTION TERMINATION_ANTITERMINATION PROTEIN NUSA"/>
    <property type="match status" value="1"/>
</dbReference>
<dbReference type="InterPro" id="IPR036555">
    <property type="entry name" value="NusA_N_sf"/>
</dbReference>
<dbReference type="Gene3D" id="3.30.1480.10">
    <property type="entry name" value="NusA, N-terminal domain"/>
    <property type="match status" value="1"/>
</dbReference>
<feature type="domain" description="S1 motif" evidence="9">
    <location>
        <begin position="145"/>
        <end position="210"/>
    </location>
</feature>
<gene>
    <name evidence="7 10" type="primary">nusA</name>
    <name evidence="10" type="ORF">PS396_00965</name>
</gene>
<dbReference type="CDD" id="cd04455">
    <property type="entry name" value="S1_NusA"/>
    <property type="match status" value="1"/>
</dbReference>
<evidence type="ECO:0000256" key="6">
    <source>
        <dbReference type="ARBA" id="ARBA00023163"/>
    </source>
</evidence>
<name>A0ABU7SQW2_9LACO</name>
<dbReference type="Pfam" id="PF00575">
    <property type="entry name" value="S1"/>
    <property type="match status" value="1"/>
</dbReference>
<dbReference type="NCBIfam" id="TIGR01953">
    <property type="entry name" value="NusA"/>
    <property type="match status" value="1"/>
</dbReference>
<keyword evidence="4 7" id="KW-0694">RNA-binding</keyword>
<keyword evidence="1 7" id="KW-0806">Transcription termination</keyword>
<dbReference type="Pfam" id="PF08529">
    <property type="entry name" value="NusA_N"/>
    <property type="match status" value="1"/>
</dbReference>
<evidence type="ECO:0000259" key="9">
    <source>
        <dbReference type="PROSITE" id="PS50126"/>
    </source>
</evidence>
<keyword evidence="2 7" id="KW-0963">Cytoplasm</keyword>
<dbReference type="Pfam" id="PF26594">
    <property type="entry name" value="KH_NusA_2nd"/>
    <property type="match status" value="1"/>
</dbReference>
<dbReference type="PROSITE" id="PS50126">
    <property type="entry name" value="S1"/>
    <property type="match status" value="1"/>
</dbReference>
<dbReference type="HAMAP" id="MF_00945_B">
    <property type="entry name" value="NusA_B"/>
    <property type="match status" value="1"/>
</dbReference>
<dbReference type="CDD" id="cd22529">
    <property type="entry name" value="KH-II_NusA_rpt2"/>
    <property type="match status" value="1"/>
</dbReference>
<dbReference type="RefSeq" id="WP_331191649.1">
    <property type="nucleotide sequence ID" value="NZ_JAQSEN010000002.1"/>
</dbReference>
<evidence type="ECO:0000256" key="5">
    <source>
        <dbReference type="ARBA" id="ARBA00023015"/>
    </source>
</evidence>
<dbReference type="SUPFAM" id="SSF54814">
    <property type="entry name" value="Prokaryotic type KH domain (KH-domain type II)"/>
    <property type="match status" value="2"/>
</dbReference>
<keyword evidence="5 7" id="KW-0805">Transcription regulation</keyword>
<proteinExistence type="inferred from homology"/>
<dbReference type="Proteomes" id="UP001335665">
    <property type="component" value="Unassembled WGS sequence"/>
</dbReference>
<comment type="subcellular location">
    <subcellularLocation>
        <location evidence="7">Cytoplasm</location>
    </subcellularLocation>
</comment>
<evidence type="ECO:0000313" key="10">
    <source>
        <dbReference type="EMBL" id="MEE6700396.1"/>
    </source>
</evidence>
<dbReference type="InterPro" id="IPR004087">
    <property type="entry name" value="KH_dom"/>
</dbReference>
<evidence type="ECO:0000256" key="8">
    <source>
        <dbReference type="SAM" id="MobiDB-lite"/>
    </source>
</evidence>
<dbReference type="PROSITE" id="PS50084">
    <property type="entry name" value="KH_TYPE_1"/>
    <property type="match status" value="1"/>
</dbReference>
<evidence type="ECO:0000256" key="7">
    <source>
        <dbReference type="HAMAP-Rule" id="MF_00945"/>
    </source>
</evidence>
<keyword evidence="6 7" id="KW-0804">Transcription</keyword>
<comment type="function">
    <text evidence="7">Participates in both transcription termination and antitermination.</text>
</comment>
<feature type="compositionally biased region" description="Basic and acidic residues" evidence="8">
    <location>
        <begin position="386"/>
        <end position="397"/>
    </location>
</feature>
<feature type="region of interest" description="Disordered" evidence="8">
    <location>
        <begin position="312"/>
        <end position="354"/>
    </location>
</feature>
<dbReference type="InterPro" id="IPR012340">
    <property type="entry name" value="NA-bd_OB-fold"/>
</dbReference>
<dbReference type="InterPro" id="IPR030842">
    <property type="entry name" value="TF_NusA_bacterial"/>
</dbReference>
<dbReference type="SMART" id="SM00322">
    <property type="entry name" value="KH"/>
    <property type="match status" value="2"/>
</dbReference>
<evidence type="ECO:0000256" key="3">
    <source>
        <dbReference type="ARBA" id="ARBA00022814"/>
    </source>
</evidence>
<comment type="caution">
    <text evidence="10">The sequence shown here is derived from an EMBL/GenBank/DDBJ whole genome shotgun (WGS) entry which is preliminary data.</text>
</comment>
<comment type="similarity">
    <text evidence="7">Belongs to the NusA family.</text>
</comment>
<dbReference type="CDD" id="cd02134">
    <property type="entry name" value="KH-II_NusA_rpt1"/>
    <property type="match status" value="1"/>
</dbReference>
<evidence type="ECO:0000256" key="2">
    <source>
        <dbReference type="ARBA" id="ARBA00022490"/>
    </source>
</evidence>
<organism evidence="10 11">
    <name type="scientific">Limosilactobacillus pontis</name>
    <dbReference type="NCBI Taxonomy" id="35787"/>
    <lineage>
        <taxon>Bacteria</taxon>
        <taxon>Bacillati</taxon>
        <taxon>Bacillota</taxon>
        <taxon>Bacilli</taxon>
        <taxon>Lactobacillales</taxon>
        <taxon>Lactobacillaceae</taxon>
        <taxon>Limosilactobacillus</taxon>
    </lineage>
</organism>
<keyword evidence="3 7" id="KW-0889">Transcription antitermination</keyword>
<protein>
    <recommendedName>
        <fullName evidence="7">Transcription termination/antitermination protein NusA</fullName>
    </recommendedName>
</protein>
<dbReference type="SUPFAM" id="SSF50249">
    <property type="entry name" value="Nucleic acid-binding proteins"/>
    <property type="match status" value="1"/>
</dbReference>
<dbReference type="Gene3D" id="3.30.300.20">
    <property type="match status" value="2"/>
</dbReference>
<dbReference type="InterPro" id="IPR025249">
    <property type="entry name" value="TF_NusA_KH_1st"/>
</dbReference>
<dbReference type="InterPro" id="IPR009019">
    <property type="entry name" value="KH_sf_prok-type"/>
</dbReference>
<sequence length="419" mass="46925">MSKSRVNEEMIGALNYLEKEKGIKKEVVIEALEQALETAYKQNYGEKNVEVEFNSLTGNIKVYAVKTITDDEDAVAEDSNEYMSLADARKLPHGQGYDVGDEIREEVTPRNFGRIAAQTAKQVVMQRLREEERKIVYDKYKTYENEIITGEVSREDRRFTYVDLGDGVEGAMGFRDKMPNEHYHVHDRIQVYVSKVNDDRRGPQIYVSRTAPELLKRLFEREVPEIKDGTVLIENIAREAGDRAKVAVYSNDPNVDPVGTCVGPRGSRVQAIVNELDGENMDIVEYVKDPAKFIANALNPADVLDVIFNEPAPAEEPVPEPVETPTDDVDATADEDTTETTPSEAPREAERSCTVVVPDNQLSLAIGKRGQNARLAARLTKYKIDIKSESEMEKLQNQEDSDVDGTVADNDDQSSTDAE</sequence>
<reference evidence="10 11" key="1">
    <citation type="submission" date="2023-02" db="EMBL/GenBank/DDBJ databases">
        <title>The predominant lactic acid bacteria and yeasts involved in the spontaneous fermentation of millet during the production of the traditional porridge Hausa koko in Ghana.</title>
        <authorList>
            <person name="Atter A."/>
            <person name="Diaz M."/>
        </authorList>
    </citation>
    <scope>NUCLEOTIDE SEQUENCE [LARGE SCALE GENOMIC DNA]</scope>
    <source>
        <strain evidence="10 11">FI11552</strain>
    </source>
</reference>
<feature type="region of interest" description="Disordered" evidence="8">
    <location>
        <begin position="386"/>
        <end position="419"/>
    </location>
</feature>
<keyword evidence="11" id="KW-1185">Reference proteome</keyword>
<dbReference type="Pfam" id="PF13184">
    <property type="entry name" value="KH_NusA_1st"/>
    <property type="match status" value="1"/>
</dbReference>
<evidence type="ECO:0000313" key="11">
    <source>
        <dbReference type="Proteomes" id="UP001335665"/>
    </source>
</evidence>
<dbReference type="PANTHER" id="PTHR22648">
    <property type="entry name" value="TRANSCRIPTION TERMINATION FACTOR NUSA"/>
    <property type="match status" value="1"/>
</dbReference>
<dbReference type="InterPro" id="IPR010213">
    <property type="entry name" value="TF_NusA"/>
</dbReference>
<feature type="compositionally biased region" description="Acidic residues" evidence="8">
    <location>
        <begin position="399"/>
        <end position="419"/>
    </location>
</feature>
<evidence type="ECO:0000256" key="4">
    <source>
        <dbReference type="ARBA" id="ARBA00022884"/>
    </source>
</evidence>
<dbReference type="SMART" id="SM00316">
    <property type="entry name" value="S1"/>
    <property type="match status" value="1"/>
</dbReference>
<dbReference type="EMBL" id="JAQSFA010000002">
    <property type="protein sequence ID" value="MEE6700396.1"/>
    <property type="molecule type" value="Genomic_DNA"/>
</dbReference>
<dbReference type="Gene3D" id="2.40.50.140">
    <property type="entry name" value="Nucleic acid-binding proteins"/>
    <property type="match status" value="1"/>
</dbReference>
<dbReference type="InterPro" id="IPR058582">
    <property type="entry name" value="KH_NusA_2nd"/>
</dbReference>
<feature type="compositionally biased region" description="Acidic residues" evidence="8">
    <location>
        <begin position="325"/>
        <end position="338"/>
    </location>
</feature>
<evidence type="ECO:0000256" key="1">
    <source>
        <dbReference type="ARBA" id="ARBA00022472"/>
    </source>
</evidence>
<dbReference type="SUPFAM" id="SSF69705">
    <property type="entry name" value="Transcription factor NusA, N-terminal domain"/>
    <property type="match status" value="1"/>
</dbReference>
<dbReference type="InterPro" id="IPR003029">
    <property type="entry name" value="S1_domain"/>
</dbReference>
<dbReference type="InterPro" id="IPR013735">
    <property type="entry name" value="TF_NusA_N"/>
</dbReference>